<name>A0A927C274_9GAMM</name>
<evidence type="ECO:0000256" key="3">
    <source>
        <dbReference type="ARBA" id="ARBA00022475"/>
    </source>
</evidence>
<feature type="chain" id="PRO_5037665845" evidence="10">
    <location>
        <begin position="26"/>
        <end position="168"/>
    </location>
</feature>
<comment type="caution">
    <text evidence="11">The sequence shown here is derived from an EMBL/GenBank/DDBJ whole genome shotgun (WGS) entry which is preliminary data.</text>
</comment>
<dbReference type="RefSeq" id="WP_190763270.1">
    <property type="nucleotide sequence ID" value="NZ_JACXLD010000002.1"/>
</dbReference>
<feature type="transmembrane region" description="Helical" evidence="9">
    <location>
        <begin position="51"/>
        <end position="71"/>
    </location>
</feature>
<gene>
    <name evidence="11" type="ORF">IB286_05405</name>
</gene>
<dbReference type="PANTHER" id="PTHR38766">
    <property type="entry name" value="FLAGELLAR PROTEIN FLIO"/>
    <property type="match status" value="1"/>
</dbReference>
<evidence type="ECO:0000256" key="8">
    <source>
        <dbReference type="ARBA" id="ARBA00037937"/>
    </source>
</evidence>
<dbReference type="InterPro" id="IPR022781">
    <property type="entry name" value="Flagellar_biosynth_FliO"/>
</dbReference>
<evidence type="ECO:0000256" key="1">
    <source>
        <dbReference type="ARBA" id="ARBA00004117"/>
    </source>
</evidence>
<dbReference type="Pfam" id="PF04347">
    <property type="entry name" value="FliO"/>
    <property type="match status" value="1"/>
</dbReference>
<dbReference type="AlphaFoldDB" id="A0A927C274"/>
<sequence length="168" mass="17637">MKIANIKLAHALLFGAMFVSMPVFSEASSTNSVEKATPVAAQSVGVGAAELSQTIVGLAAIVGLLFLASFLMKRFKLVQPSAAGEVSVVSQIPLSVKEKLLVLQIGDEKILVGNAAGNMRTLHRWASPAEQQDSLPKTPVFARLLKNTTLGATANTVTALKTPTVEQP</sequence>
<accession>A0A927C274</accession>
<proteinExistence type="inferred from homology"/>
<dbReference type="EMBL" id="JACXLD010000002">
    <property type="protein sequence ID" value="MBD2858441.1"/>
    <property type="molecule type" value="Genomic_DNA"/>
</dbReference>
<evidence type="ECO:0000256" key="4">
    <source>
        <dbReference type="ARBA" id="ARBA00022692"/>
    </source>
</evidence>
<keyword evidence="10" id="KW-0732">Signal</keyword>
<keyword evidence="3" id="KW-1003">Cell membrane</keyword>
<keyword evidence="7" id="KW-0975">Bacterial flagellum</keyword>
<keyword evidence="5 9" id="KW-1133">Transmembrane helix</keyword>
<keyword evidence="4 9" id="KW-0812">Transmembrane</keyword>
<dbReference type="GO" id="GO:0009425">
    <property type="term" value="C:bacterial-type flagellum basal body"/>
    <property type="evidence" value="ECO:0007669"/>
    <property type="project" value="UniProtKB-SubCell"/>
</dbReference>
<dbReference type="GO" id="GO:0005886">
    <property type="term" value="C:plasma membrane"/>
    <property type="evidence" value="ECO:0007669"/>
    <property type="project" value="UniProtKB-SubCell"/>
</dbReference>
<evidence type="ECO:0000256" key="9">
    <source>
        <dbReference type="SAM" id="Phobius"/>
    </source>
</evidence>
<evidence type="ECO:0000256" key="2">
    <source>
        <dbReference type="ARBA" id="ARBA00004236"/>
    </source>
</evidence>
<evidence type="ECO:0000256" key="6">
    <source>
        <dbReference type="ARBA" id="ARBA00023136"/>
    </source>
</evidence>
<evidence type="ECO:0000256" key="10">
    <source>
        <dbReference type="SAM" id="SignalP"/>
    </source>
</evidence>
<reference evidence="11" key="1">
    <citation type="submission" date="2020-09" db="EMBL/GenBank/DDBJ databases">
        <authorList>
            <person name="Yoon J.-W."/>
        </authorList>
    </citation>
    <scope>NUCLEOTIDE SEQUENCE</scope>
    <source>
        <strain evidence="11">KMU-158</strain>
    </source>
</reference>
<evidence type="ECO:0000256" key="5">
    <source>
        <dbReference type="ARBA" id="ARBA00022989"/>
    </source>
</evidence>
<evidence type="ECO:0000256" key="7">
    <source>
        <dbReference type="ARBA" id="ARBA00023143"/>
    </source>
</evidence>
<keyword evidence="12" id="KW-1185">Reference proteome</keyword>
<dbReference type="PANTHER" id="PTHR38766:SF1">
    <property type="entry name" value="FLAGELLAR PROTEIN FLIO"/>
    <property type="match status" value="1"/>
</dbReference>
<comment type="similarity">
    <text evidence="8">Belongs to the FliO/MopB family.</text>
</comment>
<comment type="subcellular location">
    <subcellularLocation>
        <location evidence="1">Bacterial flagellum basal body</location>
    </subcellularLocation>
    <subcellularLocation>
        <location evidence="2">Cell membrane</location>
    </subcellularLocation>
</comment>
<organism evidence="11 12">
    <name type="scientific">Spongiibacter pelagi</name>
    <dbReference type="NCBI Taxonomy" id="2760804"/>
    <lineage>
        <taxon>Bacteria</taxon>
        <taxon>Pseudomonadati</taxon>
        <taxon>Pseudomonadota</taxon>
        <taxon>Gammaproteobacteria</taxon>
        <taxon>Cellvibrionales</taxon>
        <taxon>Spongiibacteraceae</taxon>
        <taxon>Spongiibacter</taxon>
    </lineage>
</organism>
<protein>
    <submittedName>
        <fullName evidence="11">FliO/MopB family protein</fullName>
    </submittedName>
</protein>
<dbReference type="GO" id="GO:0044781">
    <property type="term" value="P:bacterial-type flagellum organization"/>
    <property type="evidence" value="ECO:0007669"/>
    <property type="project" value="InterPro"/>
</dbReference>
<keyword evidence="6 9" id="KW-0472">Membrane</keyword>
<evidence type="ECO:0000313" key="11">
    <source>
        <dbReference type="EMBL" id="MBD2858441.1"/>
    </source>
</evidence>
<dbReference type="Proteomes" id="UP000610558">
    <property type="component" value="Unassembled WGS sequence"/>
</dbReference>
<feature type="signal peptide" evidence="10">
    <location>
        <begin position="1"/>
        <end position="25"/>
    </location>
</feature>
<dbReference type="InterPro" id="IPR052205">
    <property type="entry name" value="FliO/MopB"/>
</dbReference>
<evidence type="ECO:0000313" key="12">
    <source>
        <dbReference type="Proteomes" id="UP000610558"/>
    </source>
</evidence>